<dbReference type="InterPro" id="IPR000467">
    <property type="entry name" value="G_patch_dom"/>
</dbReference>
<evidence type="ECO:0000256" key="1">
    <source>
        <dbReference type="SAM" id="MobiDB-lite"/>
    </source>
</evidence>
<dbReference type="AlphaFoldDB" id="A0AAD9NG86"/>
<evidence type="ECO:0000259" key="2">
    <source>
        <dbReference type="PROSITE" id="PS50174"/>
    </source>
</evidence>
<dbReference type="Proteomes" id="UP001208570">
    <property type="component" value="Unassembled WGS sequence"/>
</dbReference>
<feature type="region of interest" description="Disordered" evidence="1">
    <location>
        <begin position="40"/>
        <end position="71"/>
    </location>
</feature>
<protein>
    <recommendedName>
        <fullName evidence="2">G-patch domain-containing protein</fullName>
    </recommendedName>
</protein>
<feature type="compositionally biased region" description="Basic and acidic residues" evidence="1">
    <location>
        <begin position="224"/>
        <end position="246"/>
    </location>
</feature>
<feature type="compositionally biased region" description="Basic and acidic residues" evidence="1">
    <location>
        <begin position="52"/>
        <end position="62"/>
    </location>
</feature>
<dbReference type="GO" id="GO:0003676">
    <property type="term" value="F:nucleic acid binding"/>
    <property type="evidence" value="ECO:0007669"/>
    <property type="project" value="InterPro"/>
</dbReference>
<dbReference type="PANTHER" id="PTHR21032">
    <property type="entry name" value="G PATCH DOMAIN-CONTAINING PROTEIN 11"/>
    <property type="match status" value="1"/>
</dbReference>
<accession>A0AAD9NG86</accession>
<dbReference type="InterPro" id="IPR039249">
    <property type="entry name" value="GPATCH11"/>
</dbReference>
<organism evidence="3 4">
    <name type="scientific">Paralvinella palmiformis</name>
    <dbReference type="NCBI Taxonomy" id="53620"/>
    <lineage>
        <taxon>Eukaryota</taxon>
        <taxon>Metazoa</taxon>
        <taxon>Spiralia</taxon>
        <taxon>Lophotrochozoa</taxon>
        <taxon>Annelida</taxon>
        <taxon>Polychaeta</taxon>
        <taxon>Sedentaria</taxon>
        <taxon>Canalipalpata</taxon>
        <taxon>Terebellida</taxon>
        <taxon>Terebelliformia</taxon>
        <taxon>Alvinellidae</taxon>
        <taxon>Paralvinella</taxon>
    </lineage>
</organism>
<evidence type="ECO:0000313" key="4">
    <source>
        <dbReference type="Proteomes" id="UP001208570"/>
    </source>
</evidence>
<keyword evidence="4" id="KW-1185">Reference proteome</keyword>
<name>A0AAD9NG86_9ANNE</name>
<dbReference type="GO" id="GO:0000776">
    <property type="term" value="C:kinetochore"/>
    <property type="evidence" value="ECO:0007669"/>
    <property type="project" value="TreeGrafter"/>
</dbReference>
<sequence>MSDSDEDYMSDAVLAKCEDKRPGIVPERLAAQYRKEQKVKEINSKNRMKPLKVLEHEKRSEGLNKPIGEGNKGFSLLQKMGYKPGMTLGKKGTGRMEPVPINFRSGRSGLGEDTERKRKQEEMTKWRASMREKRLRKETEYQQDYRLQKSKMMAEKEAEYDLYKSQRVCEQLDEAQNIREPEEVYYWTPAKMKMLMKAAESQKSSSDDDDDEASDEDPPLGFHFTDESNKESYRDILNKNDNRSGNEEEEDQLPSVAHQRHMIADERCMLPTQLPGFM</sequence>
<dbReference type="Pfam" id="PF01585">
    <property type="entry name" value="G-patch"/>
    <property type="match status" value="1"/>
</dbReference>
<feature type="compositionally biased region" description="Basic and acidic residues" evidence="1">
    <location>
        <begin position="113"/>
        <end position="140"/>
    </location>
</feature>
<dbReference type="PANTHER" id="PTHR21032:SF0">
    <property type="entry name" value="G PATCH DOMAIN-CONTAINING PROTEIN 11"/>
    <property type="match status" value="1"/>
</dbReference>
<proteinExistence type="predicted"/>
<feature type="region of interest" description="Disordered" evidence="1">
    <location>
        <begin position="197"/>
        <end position="260"/>
    </location>
</feature>
<evidence type="ECO:0000313" key="3">
    <source>
        <dbReference type="EMBL" id="KAK2166044.1"/>
    </source>
</evidence>
<feature type="compositionally biased region" description="Acidic residues" evidence="1">
    <location>
        <begin position="207"/>
        <end position="218"/>
    </location>
</feature>
<feature type="domain" description="G-patch" evidence="2">
    <location>
        <begin position="69"/>
        <end position="115"/>
    </location>
</feature>
<gene>
    <name evidence="3" type="ORF">LSH36_43g05000</name>
</gene>
<dbReference type="SMART" id="SM00443">
    <property type="entry name" value="G_patch"/>
    <property type="match status" value="1"/>
</dbReference>
<feature type="region of interest" description="Disordered" evidence="1">
    <location>
        <begin position="85"/>
        <end position="142"/>
    </location>
</feature>
<dbReference type="EMBL" id="JAODUP010000043">
    <property type="protein sequence ID" value="KAK2166044.1"/>
    <property type="molecule type" value="Genomic_DNA"/>
</dbReference>
<dbReference type="PROSITE" id="PS50174">
    <property type="entry name" value="G_PATCH"/>
    <property type="match status" value="1"/>
</dbReference>
<reference evidence="3" key="1">
    <citation type="journal article" date="2023" name="Mol. Biol. Evol.">
        <title>Third-Generation Sequencing Reveals the Adaptive Role of the Epigenome in Three Deep-Sea Polychaetes.</title>
        <authorList>
            <person name="Perez M."/>
            <person name="Aroh O."/>
            <person name="Sun Y."/>
            <person name="Lan Y."/>
            <person name="Juniper S.K."/>
            <person name="Young C.R."/>
            <person name="Angers B."/>
            <person name="Qian P.Y."/>
        </authorList>
    </citation>
    <scope>NUCLEOTIDE SEQUENCE</scope>
    <source>
        <strain evidence="3">P08H-3</strain>
    </source>
</reference>
<comment type="caution">
    <text evidence="3">The sequence shown here is derived from an EMBL/GenBank/DDBJ whole genome shotgun (WGS) entry which is preliminary data.</text>
</comment>